<organism evidence="1 2">
    <name type="scientific">Zizania palustris</name>
    <name type="common">Northern wild rice</name>
    <dbReference type="NCBI Taxonomy" id="103762"/>
    <lineage>
        <taxon>Eukaryota</taxon>
        <taxon>Viridiplantae</taxon>
        <taxon>Streptophyta</taxon>
        <taxon>Embryophyta</taxon>
        <taxon>Tracheophyta</taxon>
        <taxon>Spermatophyta</taxon>
        <taxon>Magnoliopsida</taxon>
        <taxon>Liliopsida</taxon>
        <taxon>Poales</taxon>
        <taxon>Poaceae</taxon>
        <taxon>BOP clade</taxon>
        <taxon>Oryzoideae</taxon>
        <taxon>Oryzeae</taxon>
        <taxon>Zizaniinae</taxon>
        <taxon>Zizania</taxon>
    </lineage>
</organism>
<dbReference type="Proteomes" id="UP000729402">
    <property type="component" value="Unassembled WGS sequence"/>
</dbReference>
<reference evidence="1" key="1">
    <citation type="journal article" date="2021" name="bioRxiv">
        <title>Whole Genome Assembly and Annotation of Northern Wild Rice, Zizania palustris L., Supports a Whole Genome Duplication in the Zizania Genus.</title>
        <authorList>
            <person name="Haas M."/>
            <person name="Kono T."/>
            <person name="Macchietto M."/>
            <person name="Millas R."/>
            <person name="McGilp L."/>
            <person name="Shao M."/>
            <person name="Duquette J."/>
            <person name="Hirsch C.N."/>
            <person name="Kimball J."/>
        </authorList>
    </citation>
    <scope>NUCLEOTIDE SEQUENCE</scope>
    <source>
        <tissue evidence="1">Fresh leaf tissue</tissue>
    </source>
</reference>
<evidence type="ECO:0000313" key="2">
    <source>
        <dbReference type="Proteomes" id="UP000729402"/>
    </source>
</evidence>
<comment type="caution">
    <text evidence="1">The sequence shown here is derived from an EMBL/GenBank/DDBJ whole genome shotgun (WGS) entry which is preliminary data.</text>
</comment>
<gene>
    <name evidence="1" type="ORF">GUJ93_ZPchr0012g21059</name>
</gene>
<proteinExistence type="predicted"/>
<name>A0A8J5WRY8_ZIZPA</name>
<dbReference type="EMBL" id="JAAALK010000080">
    <property type="protein sequence ID" value="KAG8095596.1"/>
    <property type="molecule type" value="Genomic_DNA"/>
</dbReference>
<dbReference type="AlphaFoldDB" id="A0A8J5WRY8"/>
<accession>A0A8J5WRY8</accession>
<protein>
    <submittedName>
        <fullName evidence="1">Uncharacterized protein</fullName>
    </submittedName>
</protein>
<evidence type="ECO:0000313" key="1">
    <source>
        <dbReference type="EMBL" id="KAG8095596.1"/>
    </source>
</evidence>
<reference evidence="1" key="2">
    <citation type="submission" date="2021-02" db="EMBL/GenBank/DDBJ databases">
        <authorList>
            <person name="Kimball J.A."/>
            <person name="Haas M.W."/>
            <person name="Macchietto M."/>
            <person name="Kono T."/>
            <person name="Duquette J."/>
            <person name="Shao M."/>
        </authorList>
    </citation>
    <scope>NUCLEOTIDE SEQUENCE</scope>
    <source>
        <tissue evidence="1">Fresh leaf tissue</tissue>
    </source>
</reference>
<keyword evidence="2" id="KW-1185">Reference proteome</keyword>
<sequence>MSHLSHGVAGLTTPNGRYEEEVRFKRAVAVRRCADGGGRRGTGWSCGGSALAEGGGGGNVGHRAEGRRVIMPCRW</sequence>